<proteinExistence type="predicted"/>
<dbReference type="Proteomes" id="UP000249542">
    <property type="component" value="Unassembled WGS sequence"/>
</dbReference>
<dbReference type="EMBL" id="QKYV01000007">
    <property type="protein sequence ID" value="PZW38817.1"/>
    <property type="molecule type" value="Genomic_DNA"/>
</dbReference>
<sequence length="392" mass="45444">MKLVIVSIFSKRQNPISKKFGESIIHHFQNASDVKETVVITNSKFPISLSENNLKIIPKASFQGFKNSYKVLKMIYKEKPDAIFFNVDFTDKSKKSGVSLFKFLIPSFFSLRKTPSILFLNNYLDKLELNRTTFSGDYFNNKVFKVKKYIIFKILPKFNLVTLPNFKDFKSFNKEYPKYPAKHSPYVRTERVSQPNFLNENRDLLKINTYLGSNPNQELSFLLRTVKKIHEESIEIALNANPDYFDLEEFINLNDIPPHIKFVNYFTSNYFEYIKNGSMTLFTTSDILNDKDILQNASLIGKPIIVPNENNISSKIREEGYAAHFFSPKNEISLGKGISTIYNSESYTLKLAKKNYATASQNTLESITSAYINLFTNYINKKKYANWKTFHA</sequence>
<evidence type="ECO:0000313" key="2">
    <source>
        <dbReference type="Proteomes" id="UP000249542"/>
    </source>
</evidence>
<keyword evidence="2" id="KW-1185">Reference proteome</keyword>
<protein>
    <recommendedName>
        <fullName evidence="3">Glycosyltransferase involved in cell wall biosynthesis</fullName>
    </recommendedName>
</protein>
<dbReference type="RefSeq" id="WP_111541757.1">
    <property type="nucleotide sequence ID" value="NZ_QKYV01000007.1"/>
</dbReference>
<evidence type="ECO:0008006" key="3">
    <source>
        <dbReference type="Google" id="ProtNLM"/>
    </source>
</evidence>
<name>A0A2W7IHN4_9FLAO</name>
<dbReference type="SUPFAM" id="SSF53756">
    <property type="entry name" value="UDP-Glycosyltransferase/glycogen phosphorylase"/>
    <property type="match status" value="1"/>
</dbReference>
<dbReference type="Gene3D" id="3.40.50.2000">
    <property type="entry name" value="Glycogen Phosphorylase B"/>
    <property type="match status" value="2"/>
</dbReference>
<organism evidence="1 2">
    <name type="scientific">Mesonia algae</name>
    <dbReference type="NCBI Taxonomy" id="213248"/>
    <lineage>
        <taxon>Bacteria</taxon>
        <taxon>Pseudomonadati</taxon>
        <taxon>Bacteroidota</taxon>
        <taxon>Flavobacteriia</taxon>
        <taxon>Flavobacteriales</taxon>
        <taxon>Flavobacteriaceae</taxon>
        <taxon>Mesonia</taxon>
    </lineage>
</organism>
<reference evidence="1 2" key="1">
    <citation type="submission" date="2018-06" db="EMBL/GenBank/DDBJ databases">
        <title>Genomic Encyclopedia of Archaeal and Bacterial Type Strains, Phase II (KMG-II): from individual species to whole genera.</title>
        <authorList>
            <person name="Goeker M."/>
        </authorList>
    </citation>
    <scope>NUCLEOTIDE SEQUENCE [LARGE SCALE GENOMIC DNA]</scope>
    <source>
        <strain evidence="1 2">DSM 15361</strain>
    </source>
</reference>
<evidence type="ECO:0000313" key="1">
    <source>
        <dbReference type="EMBL" id="PZW38817.1"/>
    </source>
</evidence>
<accession>A0A2W7IHN4</accession>
<gene>
    <name evidence="1" type="ORF">LX95_02484</name>
</gene>
<dbReference type="AlphaFoldDB" id="A0A2W7IHN4"/>
<comment type="caution">
    <text evidence="1">The sequence shown here is derived from an EMBL/GenBank/DDBJ whole genome shotgun (WGS) entry which is preliminary data.</text>
</comment>